<dbReference type="OrthoDB" id="7064009at2"/>
<dbReference type="EMBL" id="LWGR01000021">
    <property type="protein sequence ID" value="KZM68631.1"/>
    <property type="molecule type" value="Genomic_DNA"/>
</dbReference>
<name>A0A164HM32_9NOCA</name>
<evidence type="ECO:0000313" key="5">
    <source>
        <dbReference type="EMBL" id="KZM68631.1"/>
    </source>
</evidence>
<evidence type="ECO:0000313" key="6">
    <source>
        <dbReference type="Proteomes" id="UP000076512"/>
    </source>
</evidence>
<dbReference type="AlphaFoldDB" id="A0A164HM32"/>
<dbReference type="InterPro" id="IPR002347">
    <property type="entry name" value="SDR_fam"/>
</dbReference>
<proteinExistence type="inferred from homology"/>
<dbReference type="PRINTS" id="PR00080">
    <property type="entry name" value="SDRFAMILY"/>
</dbReference>
<dbReference type="Proteomes" id="UP000076512">
    <property type="component" value="Unassembled WGS sequence"/>
</dbReference>
<dbReference type="RefSeq" id="WP_067580416.1">
    <property type="nucleotide sequence ID" value="NZ_JABMCZ010000002.1"/>
</dbReference>
<dbReference type="SMART" id="SM00822">
    <property type="entry name" value="PKS_KR"/>
    <property type="match status" value="1"/>
</dbReference>
<evidence type="ECO:0000256" key="2">
    <source>
        <dbReference type="ARBA" id="ARBA00023002"/>
    </source>
</evidence>
<keyword evidence="6" id="KW-1185">Reference proteome</keyword>
<organism evidence="5 6">
    <name type="scientific">Nocardia terpenica</name>
    <dbReference type="NCBI Taxonomy" id="455432"/>
    <lineage>
        <taxon>Bacteria</taxon>
        <taxon>Bacillati</taxon>
        <taxon>Actinomycetota</taxon>
        <taxon>Actinomycetes</taxon>
        <taxon>Mycobacteriales</taxon>
        <taxon>Nocardiaceae</taxon>
        <taxon>Nocardia</taxon>
    </lineage>
</organism>
<dbReference type="InterPro" id="IPR036291">
    <property type="entry name" value="NAD(P)-bd_dom_sf"/>
</dbReference>
<dbReference type="GO" id="GO:0016491">
    <property type="term" value="F:oxidoreductase activity"/>
    <property type="evidence" value="ECO:0007669"/>
    <property type="project" value="UniProtKB-KW"/>
</dbReference>
<keyword evidence="2" id="KW-0560">Oxidoreductase</keyword>
<dbReference type="InterPro" id="IPR057326">
    <property type="entry name" value="KR_dom"/>
</dbReference>
<dbReference type="SUPFAM" id="SSF51735">
    <property type="entry name" value="NAD(P)-binding Rossmann-fold domains"/>
    <property type="match status" value="1"/>
</dbReference>
<evidence type="ECO:0000259" key="4">
    <source>
        <dbReference type="SMART" id="SM00822"/>
    </source>
</evidence>
<dbReference type="Pfam" id="PF00106">
    <property type="entry name" value="adh_short"/>
    <property type="match status" value="1"/>
</dbReference>
<evidence type="ECO:0000256" key="1">
    <source>
        <dbReference type="ARBA" id="ARBA00006484"/>
    </source>
</evidence>
<evidence type="ECO:0000256" key="3">
    <source>
        <dbReference type="RuleBase" id="RU000363"/>
    </source>
</evidence>
<dbReference type="Gene3D" id="3.40.50.720">
    <property type="entry name" value="NAD(P)-binding Rossmann-like Domain"/>
    <property type="match status" value="1"/>
</dbReference>
<comment type="caution">
    <text evidence="5">The sequence shown here is derived from an EMBL/GenBank/DDBJ whole genome shotgun (WGS) entry which is preliminary data.</text>
</comment>
<reference evidence="5 6" key="1">
    <citation type="submission" date="2016-04" db="EMBL/GenBank/DDBJ databases">
        <authorList>
            <person name="Evans L.H."/>
            <person name="Alamgir A."/>
            <person name="Owens N."/>
            <person name="Weber N.D."/>
            <person name="Virtaneva K."/>
            <person name="Barbian K."/>
            <person name="Babar A."/>
            <person name="Rosenke K."/>
        </authorList>
    </citation>
    <scope>NUCLEOTIDE SEQUENCE [LARGE SCALE GENOMIC DNA]</scope>
    <source>
        <strain evidence="5 6">IFM 0406</strain>
    </source>
</reference>
<dbReference type="PANTHER" id="PTHR44196">
    <property type="entry name" value="DEHYDROGENASE/REDUCTASE SDR FAMILY MEMBER 7B"/>
    <property type="match status" value="1"/>
</dbReference>
<feature type="domain" description="Ketoreductase" evidence="4">
    <location>
        <begin position="3"/>
        <end position="176"/>
    </location>
</feature>
<comment type="similarity">
    <text evidence="1 3">Belongs to the short-chain dehydrogenases/reductases (SDR) family.</text>
</comment>
<dbReference type="PRINTS" id="PR00081">
    <property type="entry name" value="GDHRDH"/>
</dbReference>
<dbReference type="STRING" id="455432.AWN90_12410"/>
<dbReference type="PANTHER" id="PTHR44196:SF1">
    <property type="entry name" value="DEHYDROGENASE_REDUCTASE SDR FAMILY MEMBER 7B"/>
    <property type="match status" value="1"/>
</dbReference>
<gene>
    <name evidence="5" type="ORF">AWN90_12410</name>
</gene>
<dbReference type="GO" id="GO:0016020">
    <property type="term" value="C:membrane"/>
    <property type="evidence" value="ECO:0007669"/>
    <property type="project" value="TreeGrafter"/>
</dbReference>
<sequence>MTTTALVTGAASGMGRIAAQRLAAAGHRVAAVDVNETGLAETARRAPNVHTYVCDVSDPEAVAATVRQVRADLGPITHLVHSAGLARVGAALSHDISEIRRVIEINYLGTVIVCQAVIPAMRNAGSGTVVLFASMAGWLASPGLGAYAASKHAVVGYAEALYQELIGTGVRLLCICPPHVETQFLEGIRAVDADVLAGRRGMSPERVLDDMEKALARKTVPLYIFPGSARQMVLARRLTPNLLRRVIVRMVKPQL</sequence>
<accession>A0A164HM32</accession>
<protein>
    <submittedName>
        <fullName evidence="5">SDR family oxidoreductase</fullName>
    </submittedName>
</protein>